<organism evidence="1 2">
    <name type="scientific">Candidatus Roizmanbacteria bacterium CG_4_10_14_3_um_filter_33_21</name>
    <dbReference type="NCBI Taxonomy" id="1974830"/>
    <lineage>
        <taxon>Bacteria</taxon>
        <taxon>Candidatus Roizmaniibacteriota</taxon>
    </lineage>
</organism>
<sequence length="93" mass="10760">VEQWTFNPLTRVRFLLGALKLLQFPTWCSILKIVRTHFAACGGEEPLVNSEWLRREISKPPKSPEKQSARTTFCKSRKEKFLEHSQEAALAVF</sequence>
<proteinExistence type="predicted"/>
<evidence type="ECO:0000313" key="1">
    <source>
        <dbReference type="EMBL" id="PIX73264.1"/>
    </source>
</evidence>
<reference evidence="2" key="1">
    <citation type="submission" date="2017-09" db="EMBL/GenBank/DDBJ databases">
        <title>Depth-based differentiation of microbial function through sediment-hosted aquifers and enrichment of novel symbionts in the deep terrestrial subsurface.</title>
        <authorList>
            <person name="Probst A.J."/>
            <person name="Ladd B."/>
            <person name="Jarett J.K."/>
            <person name="Geller-Mcgrath D.E."/>
            <person name="Sieber C.M.K."/>
            <person name="Emerson J.B."/>
            <person name="Anantharaman K."/>
            <person name="Thomas B.C."/>
            <person name="Malmstrom R."/>
            <person name="Stieglmeier M."/>
            <person name="Klingl A."/>
            <person name="Woyke T."/>
            <person name="Ryan C.M."/>
            <person name="Banfield J.F."/>
        </authorList>
    </citation>
    <scope>NUCLEOTIDE SEQUENCE [LARGE SCALE GENOMIC DNA]</scope>
</reference>
<comment type="caution">
    <text evidence="1">The sequence shown here is derived from an EMBL/GenBank/DDBJ whole genome shotgun (WGS) entry which is preliminary data.</text>
</comment>
<gene>
    <name evidence="1" type="ORF">COZ39_02240</name>
</gene>
<dbReference type="EMBL" id="PFJI01000100">
    <property type="protein sequence ID" value="PIX73264.1"/>
    <property type="molecule type" value="Genomic_DNA"/>
</dbReference>
<dbReference type="AlphaFoldDB" id="A0A2M7LYW5"/>
<protein>
    <submittedName>
        <fullName evidence="1">Uncharacterized protein</fullName>
    </submittedName>
</protein>
<dbReference type="Proteomes" id="UP000229708">
    <property type="component" value="Unassembled WGS sequence"/>
</dbReference>
<evidence type="ECO:0000313" key="2">
    <source>
        <dbReference type="Proteomes" id="UP000229708"/>
    </source>
</evidence>
<name>A0A2M7LYW5_9BACT</name>
<accession>A0A2M7LYW5</accession>
<feature type="non-terminal residue" evidence="1">
    <location>
        <position position="1"/>
    </location>
</feature>